<sequence length="418" mass="47212">MKKYPYYRYINSLILSLLLLSQLIIPMITVEATTVPTEKHVIQIEGTTFKEVSEDDIIALAIDHSKMIDASLNLTVSNIVKIYNSEDVAIGYSVGYLYNGNPYGYAIFDFRVDGFITEFSIAPRVLDMYTQMVENGKDNGVTNSTQNGEKKIYQTLPLCYNIVVGNNTVLQNSDVVKSESELETEQEIIRENGDILNEAADQSGILPKSLTSKSTYKSQDEVMTTTPSVMPFKYMHEKTWNNYIFSNEAEVEGIMKKWGCAISALEILARSTGLETDLKTSYNALWKDCKTSIYSEKNGVSYGSVQNDDIGPAFVRFAARYGKKLSYDYQDAPDFSFFTEAIDEHRPVVFSYDVPEGWFGAVGHCVPVEGYMDLRRGTAFQNFLYVANDWWEGVQYINYHASKFIGCRGISWKGVNTN</sequence>
<dbReference type="AlphaFoldDB" id="A0A922NTZ1"/>
<evidence type="ECO:0000313" key="1">
    <source>
        <dbReference type="EMBL" id="KED03945.1"/>
    </source>
</evidence>
<accession>A0A922NTZ1</accession>
<dbReference type="RefSeq" id="WP_037580901.1">
    <property type="nucleotide sequence ID" value="NZ_AWEX01000074.1"/>
</dbReference>
<dbReference type="Proteomes" id="UP000028704">
    <property type="component" value="Unassembled WGS sequence"/>
</dbReference>
<protein>
    <submittedName>
        <fullName evidence="1">Uncharacterized protein</fullName>
    </submittedName>
</protein>
<dbReference type="EMBL" id="AWEX01000074">
    <property type="protein sequence ID" value="KED03945.1"/>
    <property type="molecule type" value="Genomic_DNA"/>
</dbReference>
<organism evidence="1 2">
    <name type="scientific">Streptococcus equi subsp. ruminatorum CECT 5772</name>
    <dbReference type="NCBI Taxonomy" id="1051981"/>
    <lineage>
        <taxon>Bacteria</taxon>
        <taxon>Bacillati</taxon>
        <taxon>Bacillota</taxon>
        <taxon>Bacilli</taxon>
        <taxon>Lactobacillales</taxon>
        <taxon>Streptococcaceae</taxon>
        <taxon>Streptococcus</taxon>
    </lineage>
</organism>
<gene>
    <name evidence="1" type="ORF">CECT5772_07474</name>
</gene>
<proteinExistence type="predicted"/>
<reference evidence="1 2" key="1">
    <citation type="journal article" date="2014" name="Int. J. Syst. Evol. Microbiol.">
        <title>Phylogenomics and the dynamic genome evolution of the genus Streptococcus.</title>
        <authorList>
            <consortium name="The Broad Institute Genome Sequencing Platform"/>
            <person name="Richards V.P."/>
            <person name="Palmer S.R."/>
            <person name="Pavinski Bitar P.D."/>
            <person name="Qin X."/>
            <person name="Weinstock G.M."/>
            <person name="Highlander S.K."/>
            <person name="Town C.D."/>
            <person name="Burne R.A."/>
            <person name="Stanhope M.J."/>
        </authorList>
    </citation>
    <scope>NUCLEOTIDE SEQUENCE [LARGE SCALE GENOMIC DNA]</scope>
    <source>
        <strain evidence="1 2">CECT 5772</strain>
    </source>
</reference>
<evidence type="ECO:0000313" key="2">
    <source>
        <dbReference type="Proteomes" id="UP000028704"/>
    </source>
</evidence>
<name>A0A922NTZ1_9STRE</name>
<comment type="caution">
    <text evidence="1">The sequence shown here is derived from an EMBL/GenBank/DDBJ whole genome shotgun (WGS) entry which is preliminary data.</text>
</comment>